<dbReference type="InterPro" id="IPR000956">
    <property type="entry name" value="Stathmin_fam"/>
</dbReference>
<dbReference type="GO" id="GO:0043005">
    <property type="term" value="C:neuron projection"/>
    <property type="evidence" value="ECO:0007669"/>
    <property type="project" value="TreeGrafter"/>
</dbReference>
<name>A0A1S3CUM8_DIACI</name>
<proteinExistence type="predicted"/>
<sequence length="212" mass="24046">MIVGILTQRVVSCFCRTCRYQQSSAAVQYERVEINDIIKPNPKPVVSKSASGTKYQKKPKIMTTEIRCEEKSKGGIKYDVILAEPAGTPPPLKTAADTPVILRSESIEEKLKQAEERRLSLEAEKIAKNAARRSKIEDAAKKRDEKENEFIEQTKETLEKRLEISSEKREALINDKMEKLKDHDRRVEEARLKKEKLGDSKENGCEVTTPSG</sequence>
<protein>
    <submittedName>
        <fullName evidence="3">Stathmin-1-A isoform X1</fullName>
    </submittedName>
</protein>
<dbReference type="Pfam" id="PF00836">
    <property type="entry name" value="Stathmin"/>
    <property type="match status" value="1"/>
</dbReference>
<dbReference type="PaxDb" id="121845-A0A1S3CUM8"/>
<dbReference type="GO" id="GO:0007019">
    <property type="term" value="P:microtubule depolymerization"/>
    <property type="evidence" value="ECO:0007669"/>
    <property type="project" value="TreeGrafter"/>
</dbReference>
<dbReference type="PANTHER" id="PTHR10104:SF1">
    <property type="entry name" value="STATHMIN, ISOFORM D"/>
    <property type="match status" value="1"/>
</dbReference>
<keyword evidence="2" id="KW-1185">Reference proteome</keyword>
<dbReference type="GO" id="GO:0031110">
    <property type="term" value="P:regulation of microtubule polymerization or depolymerization"/>
    <property type="evidence" value="ECO:0007669"/>
    <property type="project" value="InterPro"/>
</dbReference>
<evidence type="ECO:0000313" key="2">
    <source>
        <dbReference type="Proteomes" id="UP000079169"/>
    </source>
</evidence>
<dbReference type="PRINTS" id="PR00345">
    <property type="entry name" value="STATHMIN"/>
</dbReference>
<feature type="region of interest" description="Disordered" evidence="1">
    <location>
        <begin position="191"/>
        <end position="212"/>
    </location>
</feature>
<dbReference type="RefSeq" id="XP_008468156.3">
    <property type="nucleotide sequence ID" value="XM_008469934.3"/>
</dbReference>
<dbReference type="STRING" id="121845.A0A1S3CUM8"/>
<dbReference type="GO" id="GO:0031175">
    <property type="term" value="P:neuron projection development"/>
    <property type="evidence" value="ECO:0007669"/>
    <property type="project" value="TreeGrafter"/>
</dbReference>
<dbReference type="Gene3D" id="6.10.280.30">
    <property type="match status" value="1"/>
</dbReference>
<dbReference type="InterPro" id="IPR036002">
    <property type="entry name" value="Stathmin_sf"/>
</dbReference>
<dbReference type="SUPFAM" id="SSF101494">
    <property type="entry name" value="Stathmin"/>
    <property type="match status" value="1"/>
</dbReference>
<organism evidence="2 3">
    <name type="scientific">Diaphorina citri</name>
    <name type="common">Asian citrus psyllid</name>
    <dbReference type="NCBI Taxonomy" id="121845"/>
    <lineage>
        <taxon>Eukaryota</taxon>
        <taxon>Metazoa</taxon>
        <taxon>Ecdysozoa</taxon>
        <taxon>Arthropoda</taxon>
        <taxon>Hexapoda</taxon>
        <taxon>Insecta</taxon>
        <taxon>Pterygota</taxon>
        <taxon>Neoptera</taxon>
        <taxon>Paraneoptera</taxon>
        <taxon>Hemiptera</taxon>
        <taxon>Sternorrhyncha</taxon>
        <taxon>Psylloidea</taxon>
        <taxon>Psyllidae</taxon>
        <taxon>Diaphorininae</taxon>
        <taxon>Diaphorina</taxon>
    </lineage>
</organism>
<dbReference type="GeneID" id="103505590"/>
<dbReference type="AlphaFoldDB" id="A0A1S3CUM8"/>
<dbReference type="PANTHER" id="PTHR10104">
    <property type="entry name" value="STATHMIN"/>
    <property type="match status" value="1"/>
</dbReference>
<accession>A0A1S3CUM8</accession>
<dbReference type="GO" id="GO:0005737">
    <property type="term" value="C:cytoplasm"/>
    <property type="evidence" value="ECO:0007669"/>
    <property type="project" value="TreeGrafter"/>
</dbReference>
<dbReference type="PROSITE" id="PS51663">
    <property type="entry name" value="STATHMIN_3"/>
    <property type="match status" value="1"/>
</dbReference>
<dbReference type="CTD" id="33863"/>
<evidence type="ECO:0000313" key="3">
    <source>
        <dbReference type="RefSeq" id="XP_008468156.3"/>
    </source>
</evidence>
<dbReference type="GO" id="GO:0015631">
    <property type="term" value="F:tubulin binding"/>
    <property type="evidence" value="ECO:0007669"/>
    <property type="project" value="TreeGrafter"/>
</dbReference>
<gene>
    <name evidence="3" type="primary">LOC103505590</name>
</gene>
<feature type="compositionally biased region" description="Basic and acidic residues" evidence="1">
    <location>
        <begin position="191"/>
        <end position="204"/>
    </location>
</feature>
<dbReference type="Proteomes" id="UP000079169">
    <property type="component" value="Unplaced"/>
</dbReference>
<evidence type="ECO:0000256" key="1">
    <source>
        <dbReference type="SAM" id="MobiDB-lite"/>
    </source>
</evidence>
<dbReference type="KEGG" id="dci:103505590"/>
<reference evidence="3" key="1">
    <citation type="submission" date="2025-08" db="UniProtKB">
        <authorList>
            <consortium name="RefSeq"/>
        </authorList>
    </citation>
    <scope>IDENTIFICATION</scope>
</reference>